<feature type="compositionally biased region" description="Basic and acidic residues" evidence="1">
    <location>
        <begin position="565"/>
        <end position="579"/>
    </location>
</feature>
<keyword evidence="4" id="KW-1185">Reference proteome</keyword>
<evidence type="ECO:0000256" key="2">
    <source>
        <dbReference type="SAM" id="SignalP"/>
    </source>
</evidence>
<feature type="region of interest" description="Disordered" evidence="1">
    <location>
        <begin position="500"/>
        <end position="579"/>
    </location>
</feature>
<feature type="compositionally biased region" description="Low complexity" evidence="1">
    <location>
        <begin position="528"/>
        <end position="549"/>
    </location>
</feature>
<evidence type="ECO:0008006" key="5">
    <source>
        <dbReference type="Google" id="ProtNLM"/>
    </source>
</evidence>
<gene>
    <name evidence="3" type="ORF">SO694_000114110</name>
</gene>
<feature type="compositionally biased region" description="Basic and acidic residues" evidence="1">
    <location>
        <begin position="1065"/>
        <end position="1076"/>
    </location>
</feature>
<organism evidence="3 4">
    <name type="scientific">Aureococcus anophagefferens</name>
    <name type="common">Harmful bloom alga</name>
    <dbReference type="NCBI Taxonomy" id="44056"/>
    <lineage>
        <taxon>Eukaryota</taxon>
        <taxon>Sar</taxon>
        <taxon>Stramenopiles</taxon>
        <taxon>Ochrophyta</taxon>
        <taxon>Pelagophyceae</taxon>
        <taxon>Pelagomonadales</taxon>
        <taxon>Pelagomonadaceae</taxon>
        <taxon>Aureococcus</taxon>
    </lineage>
</organism>
<feature type="signal peptide" evidence="2">
    <location>
        <begin position="1"/>
        <end position="37"/>
    </location>
</feature>
<feature type="region of interest" description="Disordered" evidence="1">
    <location>
        <begin position="1014"/>
        <end position="1081"/>
    </location>
</feature>
<protein>
    <recommendedName>
        <fullName evidence="5">Glycosyl transferase CAP10 domain-containing protein</fullName>
    </recommendedName>
</protein>
<accession>A0ABR1GF59</accession>
<name>A0ABR1GF59_AURAN</name>
<sequence>MGNIFLAQHAREQPPIPAAMARPCCALLLVLAGGAFGAWEPEIEAKGRSWNALIEQELDRSMALYERPASLDAAEALLLEILGDPYRLVLVVGNRLVVDRRLLLQKKGMHHIEFLKSVMERAPLDNVAYQWEWNADGFNSEDQLVREGCPTPANMRLNRVKPKSKLRQKDATPLPRLVIAKRYGYDQCGILVPNCYFDDLTKWGRLAETITDVAAGLPFEKRDGRVFWRGSIRTEPDCDDEAGNFARTEAVALTAAHPDVFDVKCLECDVRDEARQFRPARDERATRPPSKAPISAGFLSFCPRHVFADETKRHLGDLRKLGASHVDKSSFGRYQFQLNLPGSVSGSYSRNLNHLWLLGSVIAMWDAPYVEWYYPALAEGVTHLALNRSTALDAVRDVPRRAVETMLRNARAVYDRLLCPDCLAAYMRTLVRKMRAYFRLGDVLDDPDRLRRVLERLDVASLELVEFTIREKKIHINFITTRNQLLELAAHTNDTAVEAKLNDAKPWRQRRRGDKGGTLTLDGGGGRAPAPRAPAAARPGPRGIGLTKLGGRRGRGRTTPSGGRARRDDGAGKPRDADEAEQLVRRLLGDPYRSVLVLRNRLIFDRRLFSRAKVMHHVEFVRSVMEAGPSDNFAYQFEWNANGANSEDQLVREGCPTPAAMPRRRVKPKSWAAQPRQSPIPRVVIAKRYGGGRRYEQCGVMMPNCYFDDVTKWGRVAAATARAANATPLADRDPRLFWRGAIRTRDDCEDEFGNFARAEAVALTARDPASFDVRCLQCDVRDGAANPCDRPVFSAATRRDVLSLGRAAHANRSVYGAYQFQLNLPGSVSGSYSRNLNHLWLLGSAVALWDAPYVEWYYPALTAGVTHLAVDAGTARAALDAARRRARITRRARVAPVAYARAGDATSAQARRDPAALARLAANARRVHDELLCPACLGAYWRALVAKMRAYFSLGLVLDDPARLRRVLEGLGAGGARLVQLAVGGFAGGRTLNASTSTVSLRYVVDFPAFVDDVAPRPAPPPPPRGPRPAPEAKAKPPPPKKKKKPRKRRGHQYSAKRKQANFKLKLDAVRNKRDDDDGAWGGELEALLEQHGDQGGL</sequence>
<dbReference type="PANTHER" id="PTHR12203">
    <property type="entry name" value="KDEL LYS-ASP-GLU-LEU CONTAINING - RELATED"/>
    <property type="match status" value="1"/>
</dbReference>
<feature type="compositionally biased region" description="Pro residues" evidence="1">
    <location>
        <begin position="1017"/>
        <end position="1030"/>
    </location>
</feature>
<evidence type="ECO:0000256" key="1">
    <source>
        <dbReference type="SAM" id="MobiDB-lite"/>
    </source>
</evidence>
<proteinExistence type="predicted"/>
<keyword evidence="2" id="KW-0732">Signal</keyword>
<comment type="caution">
    <text evidence="3">The sequence shown here is derived from an EMBL/GenBank/DDBJ whole genome shotgun (WGS) entry which is preliminary data.</text>
</comment>
<feature type="chain" id="PRO_5045872884" description="Glycosyl transferase CAP10 domain-containing protein" evidence="2">
    <location>
        <begin position="38"/>
        <end position="1098"/>
    </location>
</feature>
<reference evidence="3 4" key="1">
    <citation type="submission" date="2024-03" db="EMBL/GenBank/DDBJ databases">
        <title>Aureococcus anophagefferens CCMP1851 and Kratosvirus quantuckense: Draft genome of a second virus-susceptible host strain in the model system.</title>
        <authorList>
            <person name="Chase E."/>
            <person name="Truchon A.R."/>
            <person name="Schepens W."/>
            <person name="Wilhelm S.W."/>
        </authorList>
    </citation>
    <scope>NUCLEOTIDE SEQUENCE [LARGE SCALE GENOMIC DNA]</scope>
    <source>
        <strain evidence="3 4">CCMP1851</strain>
    </source>
</reference>
<feature type="compositionally biased region" description="Basic residues" evidence="1">
    <location>
        <begin position="1039"/>
        <end position="1061"/>
    </location>
</feature>
<dbReference type="InterPro" id="IPR051091">
    <property type="entry name" value="O-Glucosyltr/Glycosyltrsf_90"/>
</dbReference>
<evidence type="ECO:0000313" key="3">
    <source>
        <dbReference type="EMBL" id="KAK7254545.1"/>
    </source>
</evidence>
<dbReference type="PANTHER" id="PTHR12203:SF35">
    <property type="entry name" value="PROTEIN O-GLUCOSYLTRANSFERASE 1"/>
    <property type="match status" value="1"/>
</dbReference>
<dbReference type="EMBL" id="JBBJCI010000024">
    <property type="protein sequence ID" value="KAK7254545.1"/>
    <property type="molecule type" value="Genomic_DNA"/>
</dbReference>
<dbReference type="Proteomes" id="UP001363151">
    <property type="component" value="Unassembled WGS sequence"/>
</dbReference>
<evidence type="ECO:0000313" key="4">
    <source>
        <dbReference type="Proteomes" id="UP001363151"/>
    </source>
</evidence>